<reference evidence="2" key="1">
    <citation type="journal article" date="2023" name="Mol. Phylogenet. Evol.">
        <title>Genome-scale phylogeny and comparative genomics of the fungal order Sordariales.</title>
        <authorList>
            <person name="Hensen N."/>
            <person name="Bonometti L."/>
            <person name="Westerberg I."/>
            <person name="Brannstrom I.O."/>
            <person name="Guillou S."/>
            <person name="Cros-Aarteil S."/>
            <person name="Calhoun S."/>
            <person name="Haridas S."/>
            <person name="Kuo A."/>
            <person name="Mondo S."/>
            <person name="Pangilinan J."/>
            <person name="Riley R."/>
            <person name="LaButti K."/>
            <person name="Andreopoulos B."/>
            <person name="Lipzen A."/>
            <person name="Chen C."/>
            <person name="Yan M."/>
            <person name="Daum C."/>
            <person name="Ng V."/>
            <person name="Clum A."/>
            <person name="Steindorff A."/>
            <person name="Ohm R.A."/>
            <person name="Martin F."/>
            <person name="Silar P."/>
            <person name="Natvig D.O."/>
            <person name="Lalanne C."/>
            <person name="Gautier V."/>
            <person name="Ament-Velasquez S.L."/>
            <person name="Kruys A."/>
            <person name="Hutchinson M.I."/>
            <person name="Powell A.J."/>
            <person name="Barry K."/>
            <person name="Miller A.N."/>
            <person name="Grigoriev I.V."/>
            <person name="Debuchy R."/>
            <person name="Gladieux P."/>
            <person name="Hiltunen Thoren M."/>
            <person name="Johannesson H."/>
        </authorList>
    </citation>
    <scope>NUCLEOTIDE SEQUENCE</scope>
    <source>
        <strain evidence="2">CBS 532.94</strain>
    </source>
</reference>
<name>A0AAN7H7T9_9PEZI</name>
<dbReference type="EMBL" id="MU860358">
    <property type="protein sequence ID" value="KAK4234527.1"/>
    <property type="molecule type" value="Genomic_DNA"/>
</dbReference>
<dbReference type="Proteomes" id="UP001303760">
    <property type="component" value="Unassembled WGS sequence"/>
</dbReference>
<keyword evidence="3" id="KW-1185">Reference proteome</keyword>
<evidence type="ECO:0000313" key="3">
    <source>
        <dbReference type="Proteomes" id="UP001303760"/>
    </source>
</evidence>
<gene>
    <name evidence="2" type="ORF">C8A03DRAFT_37702</name>
</gene>
<sequence>MSSKPAPTPTLTLYRGFPQQDRYTPSPFINKLETRLRIGGVAYSVGVGSPFTAPRGKMPLHRAPTRRRQPASRHKAGRLDA</sequence>
<organism evidence="2 3">
    <name type="scientific">Achaetomium macrosporum</name>
    <dbReference type="NCBI Taxonomy" id="79813"/>
    <lineage>
        <taxon>Eukaryota</taxon>
        <taxon>Fungi</taxon>
        <taxon>Dikarya</taxon>
        <taxon>Ascomycota</taxon>
        <taxon>Pezizomycotina</taxon>
        <taxon>Sordariomycetes</taxon>
        <taxon>Sordariomycetidae</taxon>
        <taxon>Sordariales</taxon>
        <taxon>Chaetomiaceae</taxon>
        <taxon>Achaetomium</taxon>
    </lineage>
</organism>
<accession>A0AAN7H7T9</accession>
<feature type="region of interest" description="Disordered" evidence="1">
    <location>
        <begin position="48"/>
        <end position="81"/>
    </location>
</feature>
<dbReference type="AlphaFoldDB" id="A0AAN7H7T9"/>
<comment type="caution">
    <text evidence="2">The sequence shown here is derived from an EMBL/GenBank/DDBJ whole genome shotgun (WGS) entry which is preliminary data.</text>
</comment>
<evidence type="ECO:0000313" key="2">
    <source>
        <dbReference type="EMBL" id="KAK4234527.1"/>
    </source>
</evidence>
<proteinExistence type="predicted"/>
<feature type="compositionally biased region" description="Basic residues" evidence="1">
    <location>
        <begin position="58"/>
        <end position="81"/>
    </location>
</feature>
<reference evidence="2" key="2">
    <citation type="submission" date="2023-05" db="EMBL/GenBank/DDBJ databases">
        <authorList>
            <consortium name="Lawrence Berkeley National Laboratory"/>
            <person name="Steindorff A."/>
            <person name="Hensen N."/>
            <person name="Bonometti L."/>
            <person name="Westerberg I."/>
            <person name="Brannstrom I.O."/>
            <person name="Guillou S."/>
            <person name="Cros-Aarteil S."/>
            <person name="Calhoun S."/>
            <person name="Haridas S."/>
            <person name="Kuo A."/>
            <person name="Mondo S."/>
            <person name="Pangilinan J."/>
            <person name="Riley R."/>
            <person name="Labutti K."/>
            <person name="Andreopoulos B."/>
            <person name="Lipzen A."/>
            <person name="Chen C."/>
            <person name="Yanf M."/>
            <person name="Daum C."/>
            <person name="Ng V."/>
            <person name="Clum A."/>
            <person name="Ohm R."/>
            <person name="Martin F."/>
            <person name="Silar P."/>
            <person name="Natvig D."/>
            <person name="Lalanne C."/>
            <person name="Gautier V."/>
            <person name="Ament-Velasquez S.L."/>
            <person name="Kruys A."/>
            <person name="Hutchinson M.I."/>
            <person name="Powell A.J."/>
            <person name="Barry K."/>
            <person name="Miller A.N."/>
            <person name="Grigoriev I.V."/>
            <person name="Debuchy R."/>
            <person name="Gladieux P."/>
            <person name="Thoren M.H."/>
            <person name="Johannesson H."/>
        </authorList>
    </citation>
    <scope>NUCLEOTIDE SEQUENCE</scope>
    <source>
        <strain evidence="2">CBS 532.94</strain>
    </source>
</reference>
<protein>
    <submittedName>
        <fullName evidence="2">Uncharacterized protein</fullName>
    </submittedName>
</protein>
<evidence type="ECO:0000256" key="1">
    <source>
        <dbReference type="SAM" id="MobiDB-lite"/>
    </source>
</evidence>